<dbReference type="AlphaFoldDB" id="A0A9E8ZAT5"/>
<keyword evidence="1" id="KW-1133">Transmembrane helix</keyword>
<sequence>MADLTQLTGAYSASWLPWIMIPLIFYILPFPIFALIFLWIEREADSTDSIESREYNRIEEIN</sequence>
<accession>A0A9E8ZAT5</accession>
<dbReference type="SUPFAM" id="SSF81540">
    <property type="entry name" value="Subunit VIII of photosystem I reaction centre, PsaI"/>
    <property type="match status" value="1"/>
</dbReference>
<evidence type="ECO:0000313" key="2">
    <source>
        <dbReference type="EMBL" id="WAL59769.1"/>
    </source>
</evidence>
<keyword evidence="1" id="KW-0472">Membrane</keyword>
<organism evidence="2 3">
    <name type="scientific">Thermocoleostomius sinensis A174</name>
    <dbReference type="NCBI Taxonomy" id="2016057"/>
    <lineage>
        <taxon>Bacteria</taxon>
        <taxon>Bacillati</taxon>
        <taxon>Cyanobacteriota</taxon>
        <taxon>Cyanophyceae</taxon>
        <taxon>Oculatellales</taxon>
        <taxon>Oculatellaceae</taxon>
        <taxon>Thermocoleostomius</taxon>
    </lineage>
</organism>
<dbReference type="RefSeq" id="WP_268609567.1">
    <property type="nucleotide sequence ID" value="NZ_CP113797.1"/>
</dbReference>
<name>A0A9E8ZAT5_9CYAN</name>
<dbReference type="KEGG" id="tsin:OXH18_21745"/>
<proteinExistence type="predicted"/>
<keyword evidence="1" id="KW-0812">Transmembrane</keyword>
<keyword evidence="3" id="KW-1185">Reference proteome</keyword>
<evidence type="ECO:0000256" key="1">
    <source>
        <dbReference type="SAM" id="Phobius"/>
    </source>
</evidence>
<dbReference type="EMBL" id="CP113797">
    <property type="protein sequence ID" value="WAL59769.1"/>
    <property type="molecule type" value="Genomic_DNA"/>
</dbReference>
<dbReference type="InterPro" id="IPR036357">
    <property type="entry name" value="PSI_PsaI_sf"/>
</dbReference>
<dbReference type="GO" id="GO:0009522">
    <property type="term" value="C:photosystem I"/>
    <property type="evidence" value="ECO:0007669"/>
    <property type="project" value="InterPro"/>
</dbReference>
<protein>
    <submittedName>
        <fullName evidence="2">Photosystem I reaction center subunit VIII</fullName>
    </submittedName>
</protein>
<dbReference type="GO" id="GO:0015979">
    <property type="term" value="P:photosynthesis"/>
    <property type="evidence" value="ECO:0007669"/>
    <property type="project" value="InterPro"/>
</dbReference>
<dbReference type="Proteomes" id="UP001163152">
    <property type="component" value="Chromosome"/>
</dbReference>
<feature type="transmembrane region" description="Helical" evidence="1">
    <location>
        <begin position="15"/>
        <end position="40"/>
    </location>
</feature>
<evidence type="ECO:0000313" key="3">
    <source>
        <dbReference type="Proteomes" id="UP001163152"/>
    </source>
</evidence>
<reference evidence="2" key="1">
    <citation type="submission" date="2022-12" db="EMBL/GenBank/DDBJ databases">
        <title>Polyphasic identification of a Novel Hot-Spring Cyanobacterium Ocullathermofonsia sinensis gen nov. sp. nov. and Genomic Insights on its Adaptations to the Thermal Habitat.</title>
        <authorList>
            <person name="Daroch M."/>
            <person name="Tang J."/>
            <person name="Jiang Y."/>
        </authorList>
    </citation>
    <scope>NUCLEOTIDE SEQUENCE</scope>
    <source>
        <strain evidence="2">PKUAC-SCTA174</strain>
    </source>
</reference>
<gene>
    <name evidence="2" type="primary">psaI</name>
    <name evidence="2" type="ORF">OXH18_21745</name>
</gene>